<proteinExistence type="predicted"/>
<accession>A0A7M5WZB6</accession>
<dbReference type="InterPro" id="IPR000195">
    <property type="entry name" value="Rab-GAP-TBC_dom"/>
</dbReference>
<feature type="domain" description="Rab-GAP TBC" evidence="3">
    <location>
        <begin position="825"/>
        <end position="995"/>
    </location>
</feature>
<feature type="region of interest" description="Disordered" evidence="2">
    <location>
        <begin position="540"/>
        <end position="563"/>
    </location>
</feature>
<feature type="compositionally biased region" description="Polar residues" evidence="2">
    <location>
        <begin position="104"/>
        <end position="116"/>
    </location>
</feature>
<name>A0A7M5WZB6_9CNID</name>
<evidence type="ECO:0000256" key="1">
    <source>
        <dbReference type="ARBA" id="ARBA00022468"/>
    </source>
</evidence>
<sequence length="1119" mass="127301">MAAQQLSDSFTKLVLKIGENVSRKSDQSAPTTPTTPVVKRPGSPFILLEGEDETKFKHIESYGTLNELNGDEANFDETFDSNTSTELTGERLFEICNIEDESVESGTSSENDTAMQENDEMRSHRAQPLTKEQFLSSFDECGRLVNEHDLRKQIFKGGVEEDIRRDVWEFLFELYPFNSTTREREALNVENKVRYEAMKIRWKDILKNLDIDNEYEGVRYCPRWYKACPFSNSINSKPIVNFDTGLSELEDSVENLNQNGQGATDVIDEDAGCTSEDEDISVETNDISKALADAMLDEGDKQSAASHAKQKHCSNEGQGDSKAVPEIIIDGQFINSPRPFSDNVLIDYDEADLDEIPEDELFDNKVFPNPFEMSPEYVNTRETLFSLSENIISLDIDSLHSPKSPSKEITKTNDNLTENVDIQSNKPYDNINQPENGTISGNCSNTSQPEHITENGLENNSRCDSDNLTEHNETINDTEQCEINDIDIPHQAKSSADEENDESEVLTNGCATNNNVSTVFLFEEDSINSNSEEVERERMDNSYPSHNSNENITQTCKTNSDREGSEVDLIKASLSVDNINGKENENTLLDDNGRCKHTETLEVPESPNEKPFIARSPTGQMLEKLPPWIAQMIRASTPTSPKERAKDTERKIDVNEIFEQCLCQKTREELELRKEQIELNKELLGIVENANKFVEQNMKVCSRGNTPKQDVEDGDVQFIPIKQTSNEANETGITSSQSLKDVRTLESNFLSPLSSSEASVFLRPTPSLKLVVDDGASTLVEEEVDGASPQRDEDGVESKKCPYCSFEPDSSTKIVLPSSVGEEQLKFMEIQAQVFAARQPYSEKGITESVRVVDKDVPRTDRELEMFSSDSAPGLLKLRDALLTYSFFHPEVGYAQGMNDIMARFLFVTNDESEAYWMFLRYMEHFKNDFMEEGMLKKIAQVEQLLMKMDRELYDFLQSTDMGLIFCHRWLLLNFKREFDYNEAVRLFEITSSRHLEVSSLAAEIERSKERAKEFVKDSAGSHMEEVFLSPEYPFDIFLCVAMLVECRHMIMGNPDITAVYQILSNLPNTLDLQNILRRSEELFYRYCRKTTVDCFQVIDDLEVPEIQRKRLPFSFSFR</sequence>
<reference evidence="4" key="1">
    <citation type="submission" date="2021-01" db="UniProtKB">
        <authorList>
            <consortium name="EnsemblMetazoa"/>
        </authorList>
    </citation>
    <scope>IDENTIFICATION</scope>
</reference>
<dbReference type="EnsemblMetazoa" id="CLYHEMT015175.1">
    <property type="protein sequence ID" value="CLYHEMP015175.1"/>
    <property type="gene ID" value="CLYHEMG015175"/>
</dbReference>
<dbReference type="SMART" id="SM00164">
    <property type="entry name" value="TBC"/>
    <property type="match status" value="1"/>
</dbReference>
<dbReference type="GeneID" id="136811100"/>
<protein>
    <recommendedName>
        <fullName evidence="3">Rab-GAP TBC domain-containing protein</fullName>
    </recommendedName>
</protein>
<keyword evidence="5" id="KW-1185">Reference proteome</keyword>
<dbReference type="GO" id="GO:0005096">
    <property type="term" value="F:GTPase activator activity"/>
    <property type="evidence" value="ECO:0007669"/>
    <property type="project" value="UniProtKB-KW"/>
</dbReference>
<dbReference type="InterPro" id="IPR035969">
    <property type="entry name" value="Rab-GAP_TBC_sf"/>
</dbReference>
<dbReference type="RefSeq" id="XP_066923802.1">
    <property type="nucleotide sequence ID" value="XM_067067701.1"/>
</dbReference>
<dbReference type="Proteomes" id="UP000594262">
    <property type="component" value="Unplaced"/>
</dbReference>
<evidence type="ECO:0000313" key="4">
    <source>
        <dbReference type="EnsemblMetazoa" id="CLYHEMP015175.1"/>
    </source>
</evidence>
<feature type="compositionally biased region" description="Polar residues" evidence="2">
    <location>
        <begin position="412"/>
        <end position="451"/>
    </location>
</feature>
<dbReference type="AlphaFoldDB" id="A0A7M5WZB6"/>
<dbReference type="SUPFAM" id="SSF47923">
    <property type="entry name" value="Ypt/Rab-GAP domain of gyp1p"/>
    <property type="match status" value="3"/>
</dbReference>
<evidence type="ECO:0000259" key="3">
    <source>
        <dbReference type="PROSITE" id="PS50086"/>
    </source>
</evidence>
<feature type="region of interest" description="Disordered" evidence="2">
    <location>
        <begin position="102"/>
        <end position="125"/>
    </location>
</feature>
<dbReference type="Gene3D" id="1.10.472.80">
    <property type="entry name" value="Ypt/Rab-GAP domain of gyp1p, domain 3"/>
    <property type="match status" value="1"/>
</dbReference>
<dbReference type="OrthoDB" id="10264062at2759"/>
<dbReference type="PANTHER" id="PTHR22957">
    <property type="entry name" value="TBC1 DOMAIN FAMILY MEMBER GTPASE-ACTIVATING PROTEIN"/>
    <property type="match status" value="1"/>
</dbReference>
<keyword evidence="1" id="KW-0343">GTPase activation</keyword>
<evidence type="ECO:0000313" key="5">
    <source>
        <dbReference type="Proteomes" id="UP000594262"/>
    </source>
</evidence>
<feature type="region of interest" description="Disordered" evidence="2">
    <location>
        <begin position="400"/>
        <end position="451"/>
    </location>
</feature>
<evidence type="ECO:0000256" key="2">
    <source>
        <dbReference type="SAM" id="MobiDB-lite"/>
    </source>
</evidence>
<dbReference type="Pfam" id="PF00566">
    <property type="entry name" value="RabGAP-TBC"/>
    <property type="match status" value="1"/>
</dbReference>
<dbReference type="PROSITE" id="PS50086">
    <property type="entry name" value="TBC_RABGAP"/>
    <property type="match status" value="1"/>
</dbReference>
<feature type="region of interest" description="Disordered" evidence="2">
    <location>
        <begin position="21"/>
        <end position="43"/>
    </location>
</feature>
<feature type="compositionally biased region" description="Polar residues" evidence="2">
    <location>
        <begin position="542"/>
        <end position="558"/>
    </location>
</feature>
<feature type="region of interest" description="Disordered" evidence="2">
    <location>
        <begin position="298"/>
        <end position="322"/>
    </location>
</feature>
<dbReference type="PANTHER" id="PTHR22957:SF466">
    <property type="entry name" value="SI:DKEY-238D18.4"/>
    <property type="match status" value="1"/>
</dbReference>
<feature type="compositionally biased region" description="Basic and acidic residues" evidence="2">
    <location>
        <begin position="400"/>
        <end position="411"/>
    </location>
</feature>
<dbReference type="Gene3D" id="1.10.8.270">
    <property type="entry name" value="putative rabgap domain of human tbc1 domain family member 14 like domains"/>
    <property type="match status" value="1"/>
</dbReference>
<organism evidence="4 5">
    <name type="scientific">Clytia hemisphaerica</name>
    <dbReference type="NCBI Taxonomy" id="252671"/>
    <lineage>
        <taxon>Eukaryota</taxon>
        <taxon>Metazoa</taxon>
        <taxon>Cnidaria</taxon>
        <taxon>Hydrozoa</taxon>
        <taxon>Hydroidolina</taxon>
        <taxon>Leptothecata</taxon>
        <taxon>Obeliida</taxon>
        <taxon>Clytiidae</taxon>
        <taxon>Clytia</taxon>
    </lineage>
</organism>